<evidence type="ECO:0000256" key="5">
    <source>
        <dbReference type="ARBA" id="ARBA00023049"/>
    </source>
</evidence>
<keyword evidence="3 6" id="KW-0378">Hydrolase</keyword>
<dbReference type="Gene3D" id="3.30.2010.10">
    <property type="entry name" value="Metalloproteases ('zincins'), catalytic domain"/>
    <property type="match status" value="1"/>
</dbReference>
<dbReference type="InterPro" id="IPR051156">
    <property type="entry name" value="Mito/Outer_Membr_Metalloprot"/>
</dbReference>
<dbReference type="eggNOG" id="COG4783">
    <property type="taxonomic scope" value="Bacteria"/>
</dbReference>
<dbReference type="GO" id="GO:0046872">
    <property type="term" value="F:metal ion binding"/>
    <property type="evidence" value="ECO:0007669"/>
    <property type="project" value="UniProtKB-KW"/>
</dbReference>
<evidence type="ECO:0000256" key="4">
    <source>
        <dbReference type="ARBA" id="ARBA00022833"/>
    </source>
</evidence>
<name>B8HYI3_CYAP4</name>
<dbReference type="OrthoDB" id="9810445at2"/>
<reference evidence="8" key="1">
    <citation type="submission" date="2009-01" db="EMBL/GenBank/DDBJ databases">
        <title>Complete sequence of chromosome Cyanothece sp. PCC 7425.</title>
        <authorList>
            <consortium name="US DOE Joint Genome Institute"/>
            <person name="Lucas S."/>
            <person name="Copeland A."/>
            <person name="Lapidus A."/>
            <person name="Glavina del Rio T."/>
            <person name="Dalin E."/>
            <person name="Tice H."/>
            <person name="Bruce D."/>
            <person name="Goodwin L."/>
            <person name="Pitluck S."/>
            <person name="Sims D."/>
            <person name="Meineke L."/>
            <person name="Brettin T."/>
            <person name="Detter J.C."/>
            <person name="Han C."/>
            <person name="Larimer F."/>
            <person name="Land M."/>
            <person name="Hauser L."/>
            <person name="Kyrpides N."/>
            <person name="Ovchinnikova G."/>
            <person name="Liberton M."/>
            <person name="Stoeckel J."/>
            <person name="Banerjee A."/>
            <person name="Singh A."/>
            <person name="Page L."/>
            <person name="Sato H."/>
            <person name="Zhao L."/>
            <person name="Sherman L."/>
            <person name="Pakrasi H."/>
            <person name="Richardson P."/>
        </authorList>
    </citation>
    <scope>NUCLEOTIDE SEQUENCE</scope>
    <source>
        <strain evidence="8">PCC 7425</strain>
    </source>
</reference>
<comment type="cofactor">
    <cofactor evidence="6">
        <name>Zn(2+)</name>
        <dbReference type="ChEBI" id="CHEBI:29105"/>
    </cofactor>
    <text evidence="6">Binds 1 zinc ion per subunit.</text>
</comment>
<dbReference type="GO" id="GO:0016020">
    <property type="term" value="C:membrane"/>
    <property type="evidence" value="ECO:0007669"/>
    <property type="project" value="TreeGrafter"/>
</dbReference>
<dbReference type="InterPro" id="IPR001915">
    <property type="entry name" value="Peptidase_M48"/>
</dbReference>
<sequence length="286" mass="31864">MLHLRSRRAGYRCFCLLLAIVTAFSAWFSHPVLAQGVLQRMLMQGVEVIQLSTLSPAHEMRMGQQIQAQMLRQGMRLYPDPALNRYISRIGQRLVAVSDRPRLTHRFQVIRDPKVNAFATMGGFVYVTTGLLLAADNEAQLASVLAHEIGHVDGRHLIGQMRQVAIARGLITAVGLEDNTAVNLGAELVLRRPRSRQDEFDADQRGVRLLSRAGYAESAMPMFLSKLMTARTLPAFFSTHPAVADRVTALEQLIEQDGQDCTTTAETTCGLNDAAYQEYMRRLLKA</sequence>
<evidence type="ECO:0000313" key="8">
    <source>
        <dbReference type="EMBL" id="ACL46637.1"/>
    </source>
</evidence>
<dbReference type="GO" id="GO:0051603">
    <property type="term" value="P:proteolysis involved in protein catabolic process"/>
    <property type="evidence" value="ECO:0007669"/>
    <property type="project" value="TreeGrafter"/>
</dbReference>
<evidence type="ECO:0000256" key="6">
    <source>
        <dbReference type="RuleBase" id="RU003983"/>
    </source>
</evidence>
<evidence type="ECO:0000256" key="2">
    <source>
        <dbReference type="ARBA" id="ARBA00022723"/>
    </source>
</evidence>
<dbReference type="GO" id="GO:0004222">
    <property type="term" value="F:metalloendopeptidase activity"/>
    <property type="evidence" value="ECO:0007669"/>
    <property type="project" value="InterPro"/>
</dbReference>
<proteinExistence type="inferred from homology"/>
<keyword evidence="5 6" id="KW-0482">Metalloprotease</keyword>
<organism evidence="8">
    <name type="scientific">Cyanothece sp. (strain PCC 7425 / ATCC 29141)</name>
    <dbReference type="NCBI Taxonomy" id="395961"/>
    <lineage>
        <taxon>Bacteria</taxon>
        <taxon>Bacillati</taxon>
        <taxon>Cyanobacteriota</taxon>
        <taxon>Cyanophyceae</taxon>
        <taxon>Gomontiellales</taxon>
        <taxon>Cyanothecaceae</taxon>
        <taxon>Cyanothece</taxon>
    </lineage>
</organism>
<dbReference type="AlphaFoldDB" id="B8HYI3"/>
<dbReference type="KEGG" id="cyn:Cyan7425_4327"/>
<gene>
    <name evidence="8" type="ordered locus">Cyan7425_4327</name>
</gene>
<keyword evidence="1 6" id="KW-0645">Protease</keyword>
<feature type="domain" description="Peptidase M48" evidence="7">
    <location>
        <begin position="82"/>
        <end position="253"/>
    </location>
</feature>
<dbReference type="STRING" id="395961.Cyan7425_4327"/>
<protein>
    <submittedName>
        <fullName evidence="8">Peptidase M48 Ste24p</fullName>
    </submittedName>
</protein>
<evidence type="ECO:0000256" key="1">
    <source>
        <dbReference type="ARBA" id="ARBA00022670"/>
    </source>
</evidence>
<evidence type="ECO:0000256" key="3">
    <source>
        <dbReference type="ARBA" id="ARBA00022801"/>
    </source>
</evidence>
<evidence type="ECO:0000259" key="7">
    <source>
        <dbReference type="Pfam" id="PF01435"/>
    </source>
</evidence>
<keyword evidence="4 6" id="KW-0862">Zinc</keyword>
<dbReference type="PANTHER" id="PTHR22726:SF1">
    <property type="entry name" value="METALLOENDOPEPTIDASE OMA1, MITOCHONDRIAL"/>
    <property type="match status" value="1"/>
</dbReference>
<keyword evidence="2" id="KW-0479">Metal-binding</keyword>
<accession>B8HYI3</accession>
<dbReference type="Pfam" id="PF01435">
    <property type="entry name" value="Peptidase_M48"/>
    <property type="match status" value="1"/>
</dbReference>
<dbReference type="EMBL" id="CP001344">
    <property type="protein sequence ID" value="ACL46637.1"/>
    <property type="molecule type" value="Genomic_DNA"/>
</dbReference>
<dbReference type="HOGENOM" id="CLU_029002_5_2_3"/>
<dbReference type="PANTHER" id="PTHR22726">
    <property type="entry name" value="METALLOENDOPEPTIDASE OMA1"/>
    <property type="match status" value="1"/>
</dbReference>
<dbReference type="CDD" id="cd07333">
    <property type="entry name" value="M48C_bepA_like"/>
    <property type="match status" value="1"/>
</dbReference>
<comment type="similarity">
    <text evidence="6">Belongs to the peptidase M48 family.</text>
</comment>